<accession>A0ABV5TCS2</accession>
<reference evidence="2 3" key="1">
    <citation type="submission" date="2024-09" db="EMBL/GenBank/DDBJ databases">
        <authorList>
            <person name="Sun Q."/>
            <person name="Mori K."/>
        </authorList>
    </citation>
    <scope>NUCLEOTIDE SEQUENCE [LARGE SCALE GENOMIC DNA]</scope>
    <source>
        <strain evidence="2 3">JCM 3028</strain>
    </source>
</reference>
<dbReference type="EMBL" id="JBHMBS010000006">
    <property type="protein sequence ID" value="MFB9676898.1"/>
    <property type="molecule type" value="Genomic_DNA"/>
</dbReference>
<keyword evidence="3" id="KW-1185">Reference proteome</keyword>
<dbReference type="Proteomes" id="UP001589610">
    <property type="component" value="Unassembled WGS sequence"/>
</dbReference>
<dbReference type="SMART" id="SM00754">
    <property type="entry name" value="CHRD"/>
    <property type="match status" value="2"/>
</dbReference>
<feature type="domain" description="CHRD" evidence="1">
    <location>
        <begin position="212"/>
        <end position="336"/>
    </location>
</feature>
<comment type="caution">
    <text evidence="2">The sequence shown here is derived from an EMBL/GenBank/DDBJ whole genome shotgun (WGS) entry which is preliminary data.</text>
</comment>
<organism evidence="2 3">
    <name type="scientific">Streptosporangium vulgare</name>
    <dbReference type="NCBI Taxonomy" id="46190"/>
    <lineage>
        <taxon>Bacteria</taxon>
        <taxon>Bacillati</taxon>
        <taxon>Actinomycetota</taxon>
        <taxon>Actinomycetes</taxon>
        <taxon>Streptosporangiales</taxon>
        <taxon>Streptosporangiaceae</taxon>
        <taxon>Streptosporangium</taxon>
    </lineage>
</organism>
<dbReference type="InterPro" id="IPR010895">
    <property type="entry name" value="CHRD"/>
</dbReference>
<evidence type="ECO:0000259" key="1">
    <source>
        <dbReference type="SMART" id="SM00754"/>
    </source>
</evidence>
<evidence type="ECO:0000313" key="2">
    <source>
        <dbReference type="EMBL" id="MFB9676898.1"/>
    </source>
</evidence>
<feature type="domain" description="CHRD" evidence="1">
    <location>
        <begin position="71"/>
        <end position="196"/>
    </location>
</feature>
<dbReference type="RefSeq" id="WP_386157135.1">
    <property type="nucleotide sequence ID" value="NZ_JBHMBS010000006.1"/>
</dbReference>
<protein>
    <submittedName>
        <fullName evidence="2">CHRD domain-containing protein</fullName>
    </submittedName>
</protein>
<proteinExistence type="predicted"/>
<name>A0ABV5TCS2_9ACTN</name>
<evidence type="ECO:0000313" key="3">
    <source>
        <dbReference type="Proteomes" id="UP001589610"/>
    </source>
</evidence>
<dbReference type="Pfam" id="PF07452">
    <property type="entry name" value="CHRD"/>
    <property type="match status" value="2"/>
</dbReference>
<sequence length="341" mass="35793">MNIEPLVTGAPYNRLKNAAAPYNYERFTMSKRTLTVSGVAIAAALLSSGLAPAAQAGTAAVTRSDTAGTADAYFAGTLLGRNEVPVSGGPAVGDKNGRAIAIVRIRGNEVSYAVRWEGTATPTAFHIHQGKAGKNGDVKVGFFMEALPGGSKAVLGSVKINDSGLLSGIKRNPKNWYLNLHTAEFPGGAVRAQMHRISPTNLANVLAGGVHPIYHSNADGRQEVPAPGKKVGDPNGRAEWLVGIKGSKVYYATIWEKLAAPTNGHIHRGKKGKNGDVVIDFFADTNGLPKGVTGIAGTASVKSDIARGIKKNPKNWYTNLHTTEFGGGAVRGQLYRSGNGW</sequence>
<gene>
    <name evidence="2" type="ORF">ACFFRH_15550</name>
</gene>